<dbReference type="Gene3D" id="3.20.20.70">
    <property type="entry name" value="Aldolase class I"/>
    <property type="match status" value="1"/>
</dbReference>
<dbReference type="PANTHER" id="PTHR21057">
    <property type="entry name" value="PHOSPHO-2-DEHYDRO-3-DEOXYHEPTONATE ALDOLASE"/>
    <property type="match status" value="1"/>
</dbReference>
<dbReference type="InterPro" id="IPR006218">
    <property type="entry name" value="DAHP1/KDSA"/>
</dbReference>
<evidence type="ECO:0000256" key="1">
    <source>
        <dbReference type="ARBA" id="ARBA00004496"/>
    </source>
</evidence>
<keyword evidence="8" id="KW-0448">Lipopolysaccharide biosynthesis</keyword>
<keyword evidence="7 11" id="KW-0808">Transferase</keyword>
<evidence type="ECO:0000256" key="8">
    <source>
        <dbReference type="ARBA" id="ARBA00022985"/>
    </source>
</evidence>
<evidence type="ECO:0000256" key="7">
    <source>
        <dbReference type="ARBA" id="ARBA00022679"/>
    </source>
</evidence>
<gene>
    <name evidence="11" type="primary">kdsA</name>
    <name evidence="11" type="ORF">ERCIPSTX3056_400</name>
</gene>
<comment type="subcellular location">
    <subcellularLocation>
        <location evidence="1">Cytoplasm</location>
    </subcellularLocation>
</comment>
<evidence type="ECO:0000313" key="12">
    <source>
        <dbReference type="Proteomes" id="UP000294462"/>
    </source>
</evidence>
<comment type="catalytic activity">
    <reaction evidence="9">
        <text>D-arabinose 5-phosphate + phosphoenolpyruvate + H2O = 3-deoxy-alpha-D-manno-2-octulosonate-8-phosphate + phosphate</text>
        <dbReference type="Rhea" id="RHEA:14053"/>
        <dbReference type="ChEBI" id="CHEBI:15377"/>
        <dbReference type="ChEBI" id="CHEBI:43474"/>
        <dbReference type="ChEBI" id="CHEBI:57693"/>
        <dbReference type="ChEBI" id="CHEBI:58702"/>
        <dbReference type="ChEBI" id="CHEBI:85985"/>
        <dbReference type="EC" id="2.5.1.55"/>
    </reaction>
</comment>
<comment type="pathway">
    <text evidence="2">Bacterial outer membrane biogenesis; lipopolysaccharide biosynthesis.</text>
</comment>
<feature type="domain" description="DAHP synthetase I/KDSA" evidence="10">
    <location>
        <begin position="10"/>
        <end position="275"/>
    </location>
</feature>
<comment type="pathway">
    <text evidence="3">Carbohydrate biosynthesis; 3-deoxy-D-manno-octulosonate biosynthesis; 3-deoxy-D-manno-octulosonate from D-ribulose 5-phosphate: step 2/3.</text>
</comment>
<reference evidence="11 12" key="1">
    <citation type="submission" date="2019-02" db="EMBL/GenBank/DDBJ databases">
        <authorList>
            <person name="Manzano-Marin A."/>
            <person name="Manzano-Marin A."/>
        </authorList>
    </citation>
    <scope>NUCLEOTIDE SEQUENCE [LARGE SCALE GENOMIC DNA]</scope>
    <source>
        <strain evidence="11 12">ErCipseudotaxifoliae</strain>
    </source>
</reference>
<evidence type="ECO:0000256" key="2">
    <source>
        <dbReference type="ARBA" id="ARBA00004756"/>
    </source>
</evidence>
<proteinExistence type="inferred from homology"/>
<dbReference type="InterPro" id="IPR006269">
    <property type="entry name" value="KDO8P_synthase"/>
</dbReference>
<dbReference type="UniPathway" id="UPA00357">
    <property type="reaction ID" value="UER00474"/>
</dbReference>
<accession>A0A451DJZ2</accession>
<dbReference type="NCBIfam" id="NF003543">
    <property type="entry name" value="PRK05198.1"/>
    <property type="match status" value="1"/>
</dbReference>
<dbReference type="RefSeq" id="WP_072666293.1">
    <property type="nucleotide sequence ID" value="NZ_LR217725.1"/>
</dbReference>
<dbReference type="OrthoDB" id="9776934at2"/>
<keyword evidence="12" id="KW-1185">Reference proteome</keyword>
<evidence type="ECO:0000313" key="11">
    <source>
        <dbReference type="EMBL" id="VFP87042.1"/>
    </source>
</evidence>
<dbReference type="SUPFAM" id="SSF51569">
    <property type="entry name" value="Aldolase"/>
    <property type="match status" value="1"/>
</dbReference>
<evidence type="ECO:0000256" key="3">
    <source>
        <dbReference type="ARBA" id="ARBA00004845"/>
    </source>
</evidence>
<protein>
    <recommendedName>
        <fullName evidence="5">3-deoxy-8-phosphooctulonate synthase</fullName>
        <ecNumber evidence="5">2.5.1.55</ecNumber>
    </recommendedName>
</protein>
<dbReference type="NCBIfam" id="TIGR01362">
    <property type="entry name" value="KDO8P_synth"/>
    <property type="match status" value="1"/>
</dbReference>
<dbReference type="Proteomes" id="UP000294462">
    <property type="component" value="Chromosome"/>
</dbReference>
<dbReference type="GO" id="GO:0009103">
    <property type="term" value="P:lipopolysaccharide biosynthetic process"/>
    <property type="evidence" value="ECO:0007669"/>
    <property type="project" value="UniProtKB-UniPathway"/>
</dbReference>
<dbReference type="GO" id="GO:0005737">
    <property type="term" value="C:cytoplasm"/>
    <property type="evidence" value="ECO:0007669"/>
    <property type="project" value="UniProtKB-SubCell"/>
</dbReference>
<comment type="similarity">
    <text evidence="4">Belongs to the KdsA family.</text>
</comment>
<dbReference type="InterPro" id="IPR013785">
    <property type="entry name" value="Aldolase_TIM"/>
</dbReference>
<sequence>MKQKIVNIGNIQVANNLPSVLFGGMNVLESRDLAMHVCEHYVRVTEKLGIPYVFKASFDKANRSSIASYRGLGFEESMTIFQDIKNSFGVGIMTDVHEVDQVKIVANIVDVLQLPAFLARQTDLISAMAKTGSVINVKKPQFLSPNQVGNIVHKFSKGGNENVILCDRGVSFGYDNIIVDMLGFNIMKRVSKNNPVIFDVTHSLQYRSPMSQTSNGRRSQVCELARAGLAVGIAGLFIEAHPCPSKAKCDGASALPLDQLEPFLVQMKAIDDLVKSFTNIDTSH</sequence>
<evidence type="ECO:0000259" key="10">
    <source>
        <dbReference type="Pfam" id="PF00793"/>
    </source>
</evidence>
<dbReference type="KEGG" id="ehd:ERCIPSTX3056_400"/>
<dbReference type="GO" id="GO:0008676">
    <property type="term" value="F:3-deoxy-8-phosphooctulonate synthase activity"/>
    <property type="evidence" value="ECO:0007669"/>
    <property type="project" value="UniProtKB-EC"/>
</dbReference>
<dbReference type="UniPathway" id="UPA00030"/>
<organism evidence="11 12">
    <name type="scientific">Candidatus Erwinia haradaeae</name>
    <dbReference type="NCBI Taxonomy" id="1922217"/>
    <lineage>
        <taxon>Bacteria</taxon>
        <taxon>Pseudomonadati</taxon>
        <taxon>Pseudomonadota</taxon>
        <taxon>Gammaproteobacteria</taxon>
        <taxon>Enterobacterales</taxon>
        <taxon>Erwiniaceae</taxon>
        <taxon>Erwinia</taxon>
    </lineage>
</organism>
<dbReference type="Pfam" id="PF00793">
    <property type="entry name" value="DAHP_synth_1"/>
    <property type="match status" value="1"/>
</dbReference>
<dbReference type="NCBIfam" id="NF009109">
    <property type="entry name" value="PRK12457.1"/>
    <property type="match status" value="1"/>
</dbReference>
<evidence type="ECO:0000256" key="6">
    <source>
        <dbReference type="ARBA" id="ARBA00022490"/>
    </source>
</evidence>
<name>A0A451DJZ2_9GAMM</name>
<evidence type="ECO:0000256" key="5">
    <source>
        <dbReference type="ARBA" id="ARBA00012693"/>
    </source>
</evidence>
<keyword evidence="6" id="KW-0963">Cytoplasm</keyword>
<dbReference type="EMBL" id="LR217725">
    <property type="protein sequence ID" value="VFP87042.1"/>
    <property type="molecule type" value="Genomic_DNA"/>
</dbReference>
<evidence type="ECO:0000256" key="4">
    <source>
        <dbReference type="ARBA" id="ARBA00010499"/>
    </source>
</evidence>
<dbReference type="EC" id="2.5.1.55" evidence="5"/>
<dbReference type="AlphaFoldDB" id="A0A451DJZ2"/>
<evidence type="ECO:0000256" key="9">
    <source>
        <dbReference type="ARBA" id="ARBA00049112"/>
    </source>
</evidence>